<evidence type="ECO:0000259" key="2">
    <source>
        <dbReference type="Pfam" id="PF09350"/>
    </source>
</evidence>
<evidence type="ECO:0000256" key="1">
    <source>
        <dbReference type="SAM" id="MobiDB-lite"/>
    </source>
</evidence>
<sequence length="170" mass="18904">MTERKPAGLSFESWVDQQIREAQERGDFENLPGFGKPLPDEDKPYDELWWVKQKLASEGLSFLPPTLALRKEAEDALAAAADAPSEAEVRRIVSDINDKISACLRGPVEGPPLNLAPYDIDVIVDDWRLRHPAQPAEPANQATAAPPTPPTPAKPSLVRRPLRRRKQRTS</sequence>
<dbReference type="AlphaFoldDB" id="A0A931FJ79"/>
<comment type="caution">
    <text evidence="3">The sequence shown here is derived from an EMBL/GenBank/DDBJ whole genome shotgun (WGS) entry which is preliminary data.</text>
</comment>
<protein>
    <submittedName>
        <fullName evidence="3">DUF1992 domain-containing protein</fullName>
    </submittedName>
</protein>
<dbReference type="Pfam" id="PF09350">
    <property type="entry name" value="DJC28_CD"/>
    <property type="match status" value="1"/>
</dbReference>
<dbReference type="EMBL" id="JADPRT010000025">
    <property type="protein sequence ID" value="MBF9073686.1"/>
    <property type="molecule type" value="Genomic_DNA"/>
</dbReference>
<dbReference type="Proteomes" id="UP000657385">
    <property type="component" value="Unassembled WGS sequence"/>
</dbReference>
<feature type="compositionally biased region" description="Basic residues" evidence="1">
    <location>
        <begin position="160"/>
        <end position="170"/>
    </location>
</feature>
<proteinExistence type="predicted"/>
<organism evidence="3 4">
    <name type="scientific">Streptacidiphilus fuscans</name>
    <dbReference type="NCBI Taxonomy" id="2789292"/>
    <lineage>
        <taxon>Bacteria</taxon>
        <taxon>Bacillati</taxon>
        <taxon>Actinomycetota</taxon>
        <taxon>Actinomycetes</taxon>
        <taxon>Kitasatosporales</taxon>
        <taxon>Streptomycetaceae</taxon>
        <taxon>Streptacidiphilus</taxon>
    </lineage>
</organism>
<evidence type="ECO:0000313" key="4">
    <source>
        <dbReference type="Proteomes" id="UP000657385"/>
    </source>
</evidence>
<keyword evidence="4" id="KW-1185">Reference proteome</keyword>
<feature type="domain" description="DnaJ homologue subfamily C member 28 conserved" evidence="2">
    <location>
        <begin position="14"/>
        <end position="79"/>
    </location>
</feature>
<evidence type="ECO:0000313" key="3">
    <source>
        <dbReference type="EMBL" id="MBF9073686.1"/>
    </source>
</evidence>
<dbReference type="InterPro" id="IPR018961">
    <property type="entry name" value="DnaJ_homolog_subfam-C_membr-28"/>
</dbReference>
<gene>
    <name evidence="3" type="ORF">I2501_37305</name>
</gene>
<accession>A0A931FJ79</accession>
<feature type="region of interest" description="Disordered" evidence="1">
    <location>
        <begin position="129"/>
        <end position="170"/>
    </location>
</feature>
<reference evidence="3" key="1">
    <citation type="submission" date="2020-11" db="EMBL/GenBank/DDBJ databases">
        <title>Isolation and identification of active actinomycetes.</title>
        <authorList>
            <person name="Yu B."/>
        </authorList>
    </citation>
    <scope>NUCLEOTIDE SEQUENCE</scope>
    <source>
        <strain evidence="3">NEAU-YB345</strain>
    </source>
</reference>
<name>A0A931FJ79_9ACTN</name>
<feature type="compositionally biased region" description="Low complexity" evidence="1">
    <location>
        <begin position="132"/>
        <end position="145"/>
    </location>
</feature>